<reference evidence="1" key="1">
    <citation type="journal article" date="2020" name="Stud. Mycol.">
        <title>101 Dothideomycetes genomes: a test case for predicting lifestyles and emergence of pathogens.</title>
        <authorList>
            <person name="Haridas S."/>
            <person name="Albert R."/>
            <person name="Binder M."/>
            <person name="Bloem J."/>
            <person name="Labutti K."/>
            <person name="Salamov A."/>
            <person name="Andreopoulos B."/>
            <person name="Baker S."/>
            <person name="Barry K."/>
            <person name="Bills G."/>
            <person name="Bluhm B."/>
            <person name="Cannon C."/>
            <person name="Castanera R."/>
            <person name="Culley D."/>
            <person name="Daum C."/>
            <person name="Ezra D."/>
            <person name="Gonzalez J."/>
            <person name="Henrissat B."/>
            <person name="Kuo A."/>
            <person name="Liang C."/>
            <person name="Lipzen A."/>
            <person name="Lutzoni F."/>
            <person name="Magnuson J."/>
            <person name="Mondo S."/>
            <person name="Nolan M."/>
            <person name="Ohm R."/>
            <person name="Pangilinan J."/>
            <person name="Park H.-J."/>
            <person name="Ramirez L."/>
            <person name="Alfaro M."/>
            <person name="Sun H."/>
            <person name="Tritt A."/>
            <person name="Yoshinaga Y."/>
            <person name="Zwiers L.-H."/>
            <person name="Turgeon B."/>
            <person name="Goodwin S."/>
            <person name="Spatafora J."/>
            <person name="Crous P."/>
            <person name="Grigoriev I."/>
        </authorList>
    </citation>
    <scope>NUCLEOTIDE SEQUENCE</scope>
    <source>
        <strain evidence="1">ATCC 200398</strain>
    </source>
</reference>
<organism evidence="1 2">
    <name type="scientific">Lindgomyces ingoldianus</name>
    <dbReference type="NCBI Taxonomy" id="673940"/>
    <lineage>
        <taxon>Eukaryota</taxon>
        <taxon>Fungi</taxon>
        <taxon>Dikarya</taxon>
        <taxon>Ascomycota</taxon>
        <taxon>Pezizomycotina</taxon>
        <taxon>Dothideomycetes</taxon>
        <taxon>Pleosporomycetidae</taxon>
        <taxon>Pleosporales</taxon>
        <taxon>Lindgomycetaceae</taxon>
        <taxon>Lindgomyces</taxon>
    </lineage>
</organism>
<comment type="caution">
    <text evidence="1">The sequence shown here is derived from an EMBL/GenBank/DDBJ whole genome shotgun (WGS) entry which is preliminary data.</text>
</comment>
<sequence length="330" mass="38951">MSLFAITRRYSGPDAGKWLRHLHRTMPPEALPPEIWMMIILRLDDHCFAWFILRRVSSFFRQVTENVFAQRIIRDFAIRFAGDYARTIIVHSLLNEEQKRECGAKSHLNLLFGTQTPTFFFEATRFTPPDTKERAVLQLQEQPSAYESSFFMVDIKEGPTHRKYSLPFYLRRKCCKCTPPIESTLDLEYCNCLSDIFFAQTREDRTRLATSSHFVRFSKELRSSKLPAIELDVENRELSFDWRSLCQRFYYDELQTRRTMRPWLRELSPKQRAYLLDIGQKYLNGPSSHAVYVKVMEGRNVVNGPELQEACQRDGWIFWDVEGEPENLTS</sequence>
<protein>
    <submittedName>
        <fullName evidence="1">Uncharacterized protein</fullName>
    </submittedName>
</protein>
<name>A0ACB6QYR1_9PLEO</name>
<evidence type="ECO:0000313" key="1">
    <source>
        <dbReference type="EMBL" id="KAF2471232.1"/>
    </source>
</evidence>
<dbReference type="EMBL" id="MU003505">
    <property type="protein sequence ID" value="KAF2471232.1"/>
    <property type="molecule type" value="Genomic_DNA"/>
</dbReference>
<proteinExistence type="predicted"/>
<dbReference type="Proteomes" id="UP000799755">
    <property type="component" value="Unassembled WGS sequence"/>
</dbReference>
<evidence type="ECO:0000313" key="2">
    <source>
        <dbReference type="Proteomes" id="UP000799755"/>
    </source>
</evidence>
<gene>
    <name evidence="1" type="ORF">BDR25DRAFT_285677</name>
</gene>
<accession>A0ACB6QYR1</accession>
<keyword evidence="2" id="KW-1185">Reference proteome</keyword>